<keyword evidence="2" id="KW-0547">Nucleotide-binding</keyword>
<evidence type="ECO:0000313" key="8">
    <source>
        <dbReference type="Proteomes" id="UP001410648"/>
    </source>
</evidence>
<reference evidence="7 8" key="1">
    <citation type="journal article" date="2019" name="Int. J. Syst. Evol. Microbiol.">
        <title>The Global Catalogue of Microorganisms (GCM) 10K type strain sequencing project: providing services to taxonomists for standard genome sequencing and annotation.</title>
        <authorList>
            <consortium name="The Broad Institute Genomics Platform"/>
            <consortium name="The Broad Institute Genome Sequencing Center for Infectious Disease"/>
            <person name="Wu L."/>
            <person name="Ma J."/>
        </authorList>
    </citation>
    <scope>NUCLEOTIDE SEQUENCE [LARGE SCALE GENOMIC DNA]</scope>
    <source>
        <strain evidence="7 8">JCM 14232</strain>
    </source>
</reference>
<gene>
    <name evidence="7" type="ORF">GCM10008936_12510</name>
</gene>
<accession>A0ABN1AVZ6</accession>
<dbReference type="InterPro" id="IPR053149">
    <property type="entry name" value="TPK"/>
</dbReference>
<sequence>MSTIHIMLGSPDEQRAWPPKKQQDHYIGVDRGAFYLTENGYSPDLALGDFDSISEMEKQKIKEHVGTFIEVDPDKEDTDAELSLVYAMKQFDSEKVIVYGWSGGRLDHLMSILMIPLQPRFHNIQEKIEFVNQTNSIKYYQPGVHKVVKEQNKTYCSVIGMTPVKHLSLGQGFKYQLDGADYDYPAALISNEFVAATANLSFKSGIIAFVQSRD</sequence>
<dbReference type="Pfam" id="PF04263">
    <property type="entry name" value="TPK_catalytic"/>
    <property type="match status" value="1"/>
</dbReference>
<dbReference type="InterPro" id="IPR036759">
    <property type="entry name" value="TPK_catalytic_sf"/>
</dbReference>
<evidence type="ECO:0000256" key="1">
    <source>
        <dbReference type="ARBA" id="ARBA00022679"/>
    </source>
</evidence>
<keyword evidence="3" id="KW-0418">Kinase</keyword>
<dbReference type="SMART" id="SM00983">
    <property type="entry name" value="TPK_B1_binding"/>
    <property type="match status" value="1"/>
</dbReference>
<comment type="caution">
    <text evidence="7">The sequence shown here is derived from an EMBL/GenBank/DDBJ whole genome shotgun (WGS) entry which is preliminary data.</text>
</comment>
<dbReference type="Pfam" id="PF04265">
    <property type="entry name" value="TPK_B1_binding"/>
    <property type="match status" value="1"/>
</dbReference>
<evidence type="ECO:0000256" key="4">
    <source>
        <dbReference type="ARBA" id="ARBA00022840"/>
    </source>
</evidence>
<dbReference type="EMBL" id="BAAADA010000109">
    <property type="protein sequence ID" value="GAA0485005.1"/>
    <property type="molecule type" value="Genomic_DNA"/>
</dbReference>
<evidence type="ECO:0000256" key="3">
    <source>
        <dbReference type="ARBA" id="ARBA00022777"/>
    </source>
</evidence>
<dbReference type="Proteomes" id="UP001410648">
    <property type="component" value="Unassembled WGS sequence"/>
</dbReference>
<protein>
    <recommendedName>
        <fullName evidence="5">Thiamine diphosphokinase</fullName>
        <ecNumber evidence="5">2.7.6.2</ecNumber>
    </recommendedName>
</protein>
<dbReference type="EC" id="2.7.6.2" evidence="5"/>
<dbReference type="InterPro" id="IPR006282">
    <property type="entry name" value="Thi_PPkinase"/>
</dbReference>
<dbReference type="CDD" id="cd07995">
    <property type="entry name" value="TPK"/>
    <property type="match status" value="1"/>
</dbReference>
<name>A0ABN1AVZ6_9LACT</name>
<feature type="domain" description="Thiamin pyrophosphokinase thiamin-binding" evidence="6">
    <location>
        <begin position="143"/>
        <end position="208"/>
    </location>
</feature>
<evidence type="ECO:0000313" key="7">
    <source>
        <dbReference type="EMBL" id="GAA0485005.1"/>
    </source>
</evidence>
<evidence type="ECO:0000259" key="6">
    <source>
        <dbReference type="SMART" id="SM00983"/>
    </source>
</evidence>
<keyword evidence="8" id="KW-1185">Reference proteome</keyword>
<dbReference type="PANTHER" id="PTHR41299:SF1">
    <property type="entry name" value="THIAMINE PYROPHOSPHOKINASE"/>
    <property type="match status" value="1"/>
</dbReference>
<dbReference type="SUPFAM" id="SSF63999">
    <property type="entry name" value="Thiamin pyrophosphokinase, catalytic domain"/>
    <property type="match status" value="1"/>
</dbReference>
<dbReference type="InterPro" id="IPR007371">
    <property type="entry name" value="TPK_catalytic"/>
</dbReference>
<dbReference type="PANTHER" id="PTHR41299">
    <property type="entry name" value="THIAMINE PYROPHOSPHOKINASE"/>
    <property type="match status" value="1"/>
</dbReference>
<dbReference type="RefSeq" id="WP_346024682.1">
    <property type="nucleotide sequence ID" value="NZ_BAAADA010000109.1"/>
</dbReference>
<keyword evidence="1" id="KW-0808">Transferase</keyword>
<dbReference type="Gene3D" id="3.40.50.10240">
    <property type="entry name" value="Thiamin pyrophosphokinase, catalytic domain"/>
    <property type="match status" value="1"/>
</dbReference>
<keyword evidence="4" id="KW-0067">ATP-binding</keyword>
<organism evidence="7 8">
    <name type="scientific">Alkalibacterium indicireducens</name>
    <dbReference type="NCBI Taxonomy" id="398758"/>
    <lineage>
        <taxon>Bacteria</taxon>
        <taxon>Bacillati</taxon>
        <taxon>Bacillota</taxon>
        <taxon>Bacilli</taxon>
        <taxon>Lactobacillales</taxon>
        <taxon>Carnobacteriaceae</taxon>
        <taxon>Alkalibacterium</taxon>
    </lineage>
</organism>
<proteinExistence type="predicted"/>
<evidence type="ECO:0000256" key="2">
    <source>
        <dbReference type="ARBA" id="ARBA00022741"/>
    </source>
</evidence>
<dbReference type="InterPro" id="IPR007373">
    <property type="entry name" value="Thiamin_PyroPKinase_B1-bd"/>
</dbReference>
<evidence type="ECO:0000256" key="5">
    <source>
        <dbReference type="NCBIfam" id="TIGR01378"/>
    </source>
</evidence>
<dbReference type="NCBIfam" id="TIGR01378">
    <property type="entry name" value="thi_PPkinase"/>
    <property type="match status" value="1"/>
</dbReference>